<protein>
    <submittedName>
        <fullName evidence="1">Uncharacterized protein</fullName>
    </submittedName>
</protein>
<sequence>MQGIEPKFHNSLTERMEYYRYLLQKTTDESDIESCEVIAKGSELCELYEDYLSNKKKLQESIKNYKDFHDDLRKTLTIKLRDVKKKARNQTK</sequence>
<gene>
    <name evidence="1" type="ORF">SAMN05421841_1895</name>
</gene>
<dbReference type="RefSeq" id="WP_089791788.1">
    <property type="nucleotide sequence ID" value="NZ_FOIU01000001.1"/>
</dbReference>
<accession>A0A1I0QGE5</accession>
<keyword evidence="2" id="KW-1185">Reference proteome</keyword>
<reference evidence="2" key="1">
    <citation type="submission" date="2016-10" db="EMBL/GenBank/DDBJ databases">
        <authorList>
            <person name="Varghese N."/>
            <person name="Submissions S."/>
        </authorList>
    </citation>
    <scope>NUCLEOTIDE SEQUENCE [LARGE SCALE GENOMIC DNA]</scope>
    <source>
        <strain evidence="2">DSM 17724</strain>
    </source>
</reference>
<organism evidence="1 2">
    <name type="scientific">Chryseobacterium wanjuense</name>
    <dbReference type="NCBI Taxonomy" id="356305"/>
    <lineage>
        <taxon>Bacteria</taxon>
        <taxon>Pseudomonadati</taxon>
        <taxon>Bacteroidota</taxon>
        <taxon>Flavobacteriia</taxon>
        <taxon>Flavobacteriales</taxon>
        <taxon>Weeksellaceae</taxon>
        <taxon>Chryseobacterium group</taxon>
        <taxon>Chryseobacterium</taxon>
    </lineage>
</organism>
<dbReference type="Proteomes" id="UP000199469">
    <property type="component" value="Unassembled WGS sequence"/>
</dbReference>
<dbReference type="AlphaFoldDB" id="A0A1I0QGE5"/>
<name>A0A1I0QGE5_9FLAO</name>
<evidence type="ECO:0000313" key="1">
    <source>
        <dbReference type="EMBL" id="SEW26110.1"/>
    </source>
</evidence>
<dbReference type="STRING" id="356305.SAMN05421841_1895"/>
<proteinExistence type="predicted"/>
<dbReference type="EMBL" id="FOIU01000001">
    <property type="protein sequence ID" value="SEW26110.1"/>
    <property type="molecule type" value="Genomic_DNA"/>
</dbReference>
<evidence type="ECO:0000313" key="2">
    <source>
        <dbReference type="Proteomes" id="UP000199469"/>
    </source>
</evidence>
<dbReference type="OrthoDB" id="1273940at2"/>